<dbReference type="GO" id="GO:0009523">
    <property type="term" value="C:photosystem II"/>
    <property type="evidence" value="ECO:0007669"/>
    <property type="project" value="UniProtKB-KW"/>
</dbReference>
<evidence type="ECO:0000256" key="2">
    <source>
        <dbReference type="ARBA" id="ARBA00023276"/>
    </source>
</evidence>
<keyword evidence="5" id="KW-1185">Reference proteome</keyword>
<name>A0AAE0GCD3_9CHLO</name>
<dbReference type="InterPro" id="IPR028203">
    <property type="entry name" value="PSII_CF48-like_dom"/>
</dbReference>
<evidence type="ECO:0000313" key="4">
    <source>
        <dbReference type="EMBL" id="KAK3275355.1"/>
    </source>
</evidence>
<sequence length="579" mass="60999">MAGAAFNLCSAWAVGDDDTLLFTHDGGSNWNATSSGIDLQCLTSSDCASYRWESASFFDASIGWVVGNHGMVLYTSDGGATWGRQWLPVATPPDITLRAVQTVGSAGRDVFSVGDQGVIVRTSDGGLNWRAQESPVSGDLSAISFIDSRRGWVSGDLGNRVLHTTDGGLSWGVQQVPELSGAVVLGSYFEPVRGIGWLAGTNGTVVMTSDAGFSWRRLATCTMADLRAVRVDVTTRYGFAAGREGAICFSEDAGFNWRNDLSIPEDARGCPSQAERGRNEPPMLPRFAFALPPPDARKHVHTPAAAAERLADAADSLAPRTWLSVLAGASVWLGGSMRMGLPRGPRGGIVEGGVGGLRSLLQGGLGLGWAGGVCEGKGRWGVLRPEGGMGGGPSGNAEEGLTANSLHDIALVGLQRGWAVGELDTILITRDGGETWESVSTTLDRPCTSCARYSWYGVGFYDNMIGWIVGSFGTVVSTRDGGDTWQLQPSPAAYTVVLRAVQALSSDVAVAVGDRGTIISTNDGGAQWRLQNSRVQSMDLHSVYFVSLLDGWVVGVKVPCLPFPGPPMTHPIISGGRNC</sequence>
<dbReference type="EMBL" id="LGRX02007275">
    <property type="protein sequence ID" value="KAK3275355.1"/>
    <property type="molecule type" value="Genomic_DNA"/>
</dbReference>
<feature type="domain" description="Photosynthesis system II assembly factor Ycf48/Hcf136-like" evidence="3">
    <location>
        <begin position="403"/>
        <end position="529"/>
    </location>
</feature>
<protein>
    <recommendedName>
        <fullName evidence="3">Photosynthesis system II assembly factor Ycf48/Hcf136-like domain-containing protein</fullName>
    </recommendedName>
</protein>
<dbReference type="Pfam" id="PF14870">
    <property type="entry name" value="PSII_BNR"/>
    <property type="match status" value="2"/>
</dbReference>
<dbReference type="SUPFAM" id="SSF110296">
    <property type="entry name" value="Oligoxyloglucan reducing end-specific cellobiohydrolase"/>
    <property type="match status" value="3"/>
</dbReference>
<comment type="caution">
    <text evidence="4">The sequence shown here is derived from an EMBL/GenBank/DDBJ whole genome shotgun (WGS) entry which is preliminary data.</text>
</comment>
<gene>
    <name evidence="4" type="ORF">CYMTET_16511</name>
</gene>
<dbReference type="AlphaFoldDB" id="A0AAE0GCD3"/>
<accession>A0AAE0GCD3</accession>
<dbReference type="PANTHER" id="PTHR47199:SF2">
    <property type="entry name" value="PHOTOSYSTEM II STABILITY_ASSEMBLY FACTOR HCF136, CHLOROPLASTIC"/>
    <property type="match status" value="1"/>
</dbReference>
<dbReference type="Proteomes" id="UP001190700">
    <property type="component" value="Unassembled WGS sequence"/>
</dbReference>
<keyword evidence="2" id="KW-0604">Photosystem II</keyword>
<organism evidence="4 5">
    <name type="scientific">Cymbomonas tetramitiformis</name>
    <dbReference type="NCBI Taxonomy" id="36881"/>
    <lineage>
        <taxon>Eukaryota</taxon>
        <taxon>Viridiplantae</taxon>
        <taxon>Chlorophyta</taxon>
        <taxon>Pyramimonadophyceae</taxon>
        <taxon>Pyramimonadales</taxon>
        <taxon>Pyramimonadaceae</taxon>
        <taxon>Cymbomonas</taxon>
    </lineage>
</organism>
<keyword evidence="1" id="KW-0602">Photosynthesis</keyword>
<evidence type="ECO:0000256" key="1">
    <source>
        <dbReference type="ARBA" id="ARBA00022531"/>
    </source>
</evidence>
<feature type="domain" description="Photosynthesis system II assembly factor Ycf48/Hcf136-like" evidence="3">
    <location>
        <begin position="11"/>
        <end position="135"/>
    </location>
</feature>
<dbReference type="PANTHER" id="PTHR47199">
    <property type="entry name" value="PHOTOSYSTEM II STABILITY/ASSEMBLY FACTOR HCF136, CHLOROPLASTIC"/>
    <property type="match status" value="1"/>
</dbReference>
<dbReference type="GO" id="GO:0015979">
    <property type="term" value="P:photosynthesis"/>
    <property type="evidence" value="ECO:0007669"/>
    <property type="project" value="UniProtKB-KW"/>
</dbReference>
<dbReference type="InterPro" id="IPR015943">
    <property type="entry name" value="WD40/YVTN_repeat-like_dom_sf"/>
</dbReference>
<evidence type="ECO:0000259" key="3">
    <source>
        <dbReference type="Pfam" id="PF14870"/>
    </source>
</evidence>
<reference evidence="4 5" key="1">
    <citation type="journal article" date="2015" name="Genome Biol. Evol.">
        <title>Comparative Genomics of a Bacterivorous Green Alga Reveals Evolutionary Causalities and Consequences of Phago-Mixotrophic Mode of Nutrition.</title>
        <authorList>
            <person name="Burns J.A."/>
            <person name="Paasch A."/>
            <person name="Narechania A."/>
            <person name="Kim E."/>
        </authorList>
    </citation>
    <scope>NUCLEOTIDE SEQUENCE [LARGE SCALE GENOMIC DNA]</scope>
    <source>
        <strain evidence="4 5">PLY_AMNH</strain>
    </source>
</reference>
<proteinExistence type="predicted"/>
<evidence type="ECO:0000313" key="5">
    <source>
        <dbReference type="Proteomes" id="UP001190700"/>
    </source>
</evidence>
<dbReference type="Gene3D" id="2.130.10.10">
    <property type="entry name" value="YVTN repeat-like/Quinoprotein amine dehydrogenase"/>
    <property type="match status" value="2"/>
</dbReference>